<sequence length="310" mass="31945">MIDTWLTRELGLEVPILGAPMGGRAGGKLAGEVTRAGGLGLLGAARYATPEWIAAESAVAREIGGGALGIGLMTWALDDDDTLLGAALAEKPRVVSLSFGDPSPYVERVHAAGALAVSQVNTVEDLRVVERAGVDFVIAQGGEAGGHTGRIGTLPLLQEVLDATRLPVLAAGGIGTGRGLAAVVAAGAEGALIGTALLASPETIGPDYARRRLIEAGSADTVYTSVFDQARDQPWPARWGGRALTNDYTDKWDGRGADNETLSAAYDPADPRQGVVYAGEVAGLVTSERPAGDVVRSIAADAERLLRRFA</sequence>
<dbReference type="InterPro" id="IPR004136">
    <property type="entry name" value="NMO"/>
</dbReference>
<evidence type="ECO:0000256" key="2">
    <source>
        <dbReference type="ARBA" id="ARBA00022643"/>
    </source>
</evidence>
<dbReference type="InterPro" id="IPR013785">
    <property type="entry name" value="Aldolase_TIM"/>
</dbReference>
<dbReference type="EMBL" id="FNAB01000006">
    <property type="protein sequence ID" value="SDD74768.1"/>
    <property type="molecule type" value="Genomic_DNA"/>
</dbReference>
<evidence type="ECO:0000313" key="5">
    <source>
        <dbReference type="Proteomes" id="UP000199417"/>
    </source>
</evidence>
<dbReference type="PANTHER" id="PTHR32332:SF31">
    <property type="entry name" value="2-NITROPROPANE DIOXYGENASE FAMILY, PUTATIVE (AFU_ORTHOLOGUE AFUA_2G09850)-RELATED"/>
    <property type="match status" value="1"/>
</dbReference>
<dbReference type="PANTHER" id="PTHR32332">
    <property type="entry name" value="2-NITROPROPANE DIOXYGENASE"/>
    <property type="match status" value="1"/>
</dbReference>
<reference evidence="4 5" key="1">
    <citation type="submission" date="2016-10" db="EMBL/GenBank/DDBJ databases">
        <authorList>
            <person name="de Groot N.N."/>
        </authorList>
    </citation>
    <scope>NUCLEOTIDE SEQUENCE [LARGE SCALE GENOMIC DNA]</scope>
    <source>
        <strain evidence="4 5">JCM 11308</strain>
    </source>
</reference>
<dbReference type="Proteomes" id="UP000199417">
    <property type="component" value="Unassembled WGS sequence"/>
</dbReference>
<organism evidence="4 5">
    <name type="scientific">Rhodococcus tukisamuensis</name>
    <dbReference type="NCBI Taxonomy" id="168276"/>
    <lineage>
        <taxon>Bacteria</taxon>
        <taxon>Bacillati</taxon>
        <taxon>Actinomycetota</taxon>
        <taxon>Actinomycetes</taxon>
        <taxon>Mycobacteriales</taxon>
        <taxon>Nocardiaceae</taxon>
        <taxon>Rhodococcus</taxon>
    </lineage>
</organism>
<keyword evidence="1" id="KW-0285">Flavoprotein</keyword>
<keyword evidence="3" id="KW-0560">Oxidoreductase</keyword>
<dbReference type="CDD" id="cd04730">
    <property type="entry name" value="NPD_like"/>
    <property type="match status" value="1"/>
</dbReference>
<dbReference type="AlphaFoldDB" id="A0A1G6X9K5"/>
<protein>
    <submittedName>
        <fullName evidence="4">Nitronate monooxygenase</fullName>
    </submittedName>
</protein>
<evidence type="ECO:0000256" key="3">
    <source>
        <dbReference type="ARBA" id="ARBA00023002"/>
    </source>
</evidence>
<dbReference type="Pfam" id="PF03060">
    <property type="entry name" value="NMO"/>
    <property type="match status" value="1"/>
</dbReference>
<dbReference type="STRING" id="168276.SAMN05444580_106133"/>
<evidence type="ECO:0000256" key="1">
    <source>
        <dbReference type="ARBA" id="ARBA00022630"/>
    </source>
</evidence>
<gene>
    <name evidence="4" type="ORF">SAMN05444580_106133</name>
</gene>
<proteinExistence type="predicted"/>
<keyword evidence="4" id="KW-0503">Monooxygenase</keyword>
<dbReference type="RefSeq" id="WP_072845168.1">
    <property type="nucleotide sequence ID" value="NZ_FNAB01000006.1"/>
</dbReference>
<accession>A0A1G6X9K5</accession>
<keyword evidence="5" id="KW-1185">Reference proteome</keyword>
<dbReference type="SUPFAM" id="SSF51412">
    <property type="entry name" value="Inosine monophosphate dehydrogenase (IMPDH)"/>
    <property type="match status" value="1"/>
</dbReference>
<name>A0A1G6X9K5_9NOCA</name>
<dbReference type="Gene3D" id="3.20.20.70">
    <property type="entry name" value="Aldolase class I"/>
    <property type="match status" value="1"/>
</dbReference>
<keyword evidence="2" id="KW-0288">FMN</keyword>
<evidence type="ECO:0000313" key="4">
    <source>
        <dbReference type="EMBL" id="SDD74768.1"/>
    </source>
</evidence>
<dbReference type="GO" id="GO:0018580">
    <property type="term" value="F:nitronate monooxygenase activity"/>
    <property type="evidence" value="ECO:0007669"/>
    <property type="project" value="InterPro"/>
</dbReference>